<dbReference type="InterPro" id="IPR024520">
    <property type="entry name" value="DUF3558"/>
</dbReference>
<feature type="signal peptide" evidence="2">
    <location>
        <begin position="1"/>
        <end position="22"/>
    </location>
</feature>
<gene>
    <name evidence="3" type="ORF">SAMN04489730_5268</name>
</gene>
<evidence type="ECO:0000313" key="3">
    <source>
        <dbReference type="EMBL" id="SFW81762.1"/>
    </source>
</evidence>
<sequence length="215" mass="21594">MTRNGRAAGLLTAAAACLLASACTGTTTGSALPASSESAPAASSSAQADPDVPKVEATPLDAGKYATDPCGLVPGDVLTPLRYTDPGKYVPRGNTLDTEAGPSCRWTIHGEGIGLQMIVGTGNRDRGAGGLAGYYAGYRAGTLIKFLERAPDIEGYPAIYVDISDRRANGNCAIAVGVADDLAIGVQAEGYQGQDDSCGAATQAAAAAIKTLKGA</sequence>
<organism evidence="3 4">
    <name type="scientific">Amycolatopsis australiensis</name>
    <dbReference type="NCBI Taxonomy" id="546364"/>
    <lineage>
        <taxon>Bacteria</taxon>
        <taxon>Bacillati</taxon>
        <taxon>Actinomycetota</taxon>
        <taxon>Actinomycetes</taxon>
        <taxon>Pseudonocardiales</taxon>
        <taxon>Pseudonocardiaceae</taxon>
        <taxon>Amycolatopsis</taxon>
    </lineage>
</organism>
<keyword evidence="4" id="KW-1185">Reference proteome</keyword>
<evidence type="ECO:0000313" key="4">
    <source>
        <dbReference type="Proteomes" id="UP000182740"/>
    </source>
</evidence>
<accession>A0A1K1SC06</accession>
<feature type="region of interest" description="Disordered" evidence="1">
    <location>
        <begin position="29"/>
        <end position="56"/>
    </location>
</feature>
<reference evidence="4" key="1">
    <citation type="submission" date="2016-11" db="EMBL/GenBank/DDBJ databases">
        <authorList>
            <person name="Varghese N."/>
            <person name="Submissions S."/>
        </authorList>
    </citation>
    <scope>NUCLEOTIDE SEQUENCE [LARGE SCALE GENOMIC DNA]</scope>
    <source>
        <strain evidence="4">DSM 44671</strain>
    </source>
</reference>
<proteinExistence type="predicted"/>
<dbReference type="EMBL" id="FPJG01000006">
    <property type="protein sequence ID" value="SFW81762.1"/>
    <property type="molecule type" value="Genomic_DNA"/>
</dbReference>
<protein>
    <recommendedName>
        <fullName evidence="5">DUF3558 domain-containing protein</fullName>
    </recommendedName>
</protein>
<dbReference type="STRING" id="546364.SAMN04489730_5268"/>
<evidence type="ECO:0008006" key="5">
    <source>
        <dbReference type="Google" id="ProtNLM"/>
    </source>
</evidence>
<evidence type="ECO:0000256" key="1">
    <source>
        <dbReference type="SAM" id="MobiDB-lite"/>
    </source>
</evidence>
<name>A0A1K1SC06_9PSEU</name>
<dbReference type="OrthoDB" id="3637277at2"/>
<dbReference type="AlphaFoldDB" id="A0A1K1SC06"/>
<dbReference type="RefSeq" id="WP_072478772.1">
    <property type="nucleotide sequence ID" value="NZ_FPJG01000006.1"/>
</dbReference>
<feature type="compositionally biased region" description="Low complexity" evidence="1">
    <location>
        <begin position="29"/>
        <end position="48"/>
    </location>
</feature>
<feature type="chain" id="PRO_5038959383" description="DUF3558 domain-containing protein" evidence="2">
    <location>
        <begin position="23"/>
        <end position="215"/>
    </location>
</feature>
<dbReference type="PROSITE" id="PS51257">
    <property type="entry name" value="PROKAR_LIPOPROTEIN"/>
    <property type="match status" value="1"/>
</dbReference>
<keyword evidence="2" id="KW-0732">Signal</keyword>
<dbReference type="Proteomes" id="UP000182740">
    <property type="component" value="Unassembled WGS sequence"/>
</dbReference>
<evidence type="ECO:0000256" key="2">
    <source>
        <dbReference type="SAM" id="SignalP"/>
    </source>
</evidence>
<dbReference type="Pfam" id="PF12079">
    <property type="entry name" value="DUF3558"/>
    <property type="match status" value="1"/>
</dbReference>